<reference evidence="2" key="1">
    <citation type="submission" date="2022-11" db="EMBL/GenBank/DDBJ databases">
        <authorList>
            <person name="Kikuchi T."/>
        </authorList>
    </citation>
    <scope>NUCLEOTIDE SEQUENCE</scope>
    <source>
        <strain evidence="2">PS1010</strain>
    </source>
</reference>
<evidence type="ECO:0000313" key="2">
    <source>
        <dbReference type="EMBL" id="CAI5455160.1"/>
    </source>
</evidence>
<protein>
    <submittedName>
        <fullName evidence="2">Uncharacterized protein</fullName>
    </submittedName>
</protein>
<sequence>MSSLTRAVTSRFTEFTHGRQRLTQEKEPLPPSTSEFNYFIPPEIIWEDYQLQNKEAPLKIEVDQTMLKIEPVQSNIEKKSPTNFSQKMTAVVRKLSPFSDESSTSTSSKENQTSEETSKKSKPFKETKQKMEKMRKLRKTKDRQQLIDSSDDEI</sequence>
<name>A0A9P1J3U7_9PELO</name>
<keyword evidence="3" id="KW-1185">Reference proteome</keyword>
<evidence type="ECO:0000256" key="1">
    <source>
        <dbReference type="SAM" id="MobiDB-lite"/>
    </source>
</evidence>
<evidence type="ECO:0000313" key="3">
    <source>
        <dbReference type="Proteomes" id="UP001152747"/>
    </source>
</evidence>
<feature type="compositionally biased region" description="Low complexity" evidence="1">
    <location>
        <begin position="96"/>
        <end position="115"/>
    </location>
</feature>
<accession>A0A9P1J3U7</accession>
<dbReference type="EMBL" id="CANHGI010000006">
    <property type="protein sequence ID" value="CAI5455160.1"/>
    <property type="molecule type" value="Genomic_DNA"/>
</dbReference>
<comment type="caution">
    <text evidence="2">The sequence shown here is derived from an EMBL/GenBank/DDBJ whole genome shotgun (WGS) entry which is preliminary data.</text>
</comment>
<dbReference type="Proteomes" id="UP001152747">
    <property type="component" value="Unassembled WGS sequence"/>
</dbReference>
<dbReference type="OrthoDB" id="5835895at2759"/>
<feature type="compositionally biased region" description="Basic and acidic residues" evidence="1">
    <location>
        <begin position="116"/>
        <end position="134"/>
    </location>
</feature>
<proteinExistence type="predicted"/>
<organism evidence="2 3">
    <name type="scientific">Caenorhabditis angaria</name>
    <dbReference type="NCBI Taxonomy" id="860376"/>
    <lineage>
        <taxon>Eukaryota</taxon>
        <taxon>Metazoa</taxon>
        <taxon>Ecdysozoa</taxon>
        <taxon>Nematoda</taxon>
        <taxon>Chromadorea</taxon>
        <taxon>Rhabditida</taxon>
        <taxon>Rhabditina</taxon>
        <taxon>Rhabditomorpha</taxon>
        <taxon>Rhabditoidea</taxon>
        <taxon>Rhabditidae</taxon>
        <taxon>Peloderinae</taxon>
        <taxon>Caenorhabditis</taxon>
    </lineage>
</organism>
<gene>
    <name evidence="2" type="ORF">CAMP_LOCUS17797</name>
</gene>
<feature type="region of interest" description="Disordered" evidence="1">
    <location>
        <begin position="95"/>
        <end position="154"/>
    </location>
</feature>
<dbReference type="AlphaFoldDB" id="A0A9P1J3U7"/>